<dbReference type="Proteomes" id="UP000663825">
    <property type="component" value="Unassembled WGS sequence"/>
</dbReference>
<name>A0A820XCT7_9BILA</name>
<reference evidence="3" key="1">
    <citation type="submission" date="2021-02" db="EMBL/GenBank/DDBJ databases">
        <authorList>
            <person name="Nowell W R."/>
        </authorList>
    </citation>
    <scope>NUCLEOTIDE SEQUENCE</scope>
</reference>
<proteinExistence type="predicted"/>
<accession>A0A820XCT7</accession>
<dbReference type="AlphaFoldDB" id="A0A820XCT7"/>
<keyword evidence="1" id="KW-1015">Disulfide bond</keyword>
<dbReference type="Proteomes" id="UP000663873">
    <property type="component" value="Unassembled WGS sequence"/>
</dbReference>
<evidence type="ECO:0000313" key="2">
    <source>
        <dbReference type="EMBL" id="CAF3377522.1"/>
    </source>
</evidence>
<sequence length="173" mass="20253">MGWTILSIQDSYANFTCYVHMKCDRGSLLLCLDGGEDEKYCLELHMNQCAQNEYQCRNGMCISQVFLLEVGISYSQDYECLDQSDESSEPDTMKRCEDTVCRFPNTLIWCDDDCIPWSVPNEGYSCYNNRDQVFNYDFEWHNEQVTRFSRCFKIGICASNIFSAKDFDNYCQK</sequence>
<dbReference type="InterPro" id="IPR036055">
    <property type="entry name" value="LDL_receptor-like_sf"/>
</dbReference>
<evidence type="ECO:0000313" key="3">
    <source>
        <dbReference type="EMBL" id="CAF4531230.1"/>
    </source>
</evidence>
<dbReference type="Gene3D" id="4.10.400.10">
    <property type="entry name" value="Low-density Lipoprotein Receptor"/>
    <property type="match status" value="1"/>
</dbReference>
<keyword evidence="4" id="KW-1185">Reference proteome</keyword>
<organism evidence="3 4">
    <name type="scientific">Rotaria socialis</name>
    <dbReference type="NCBI Taxonomy" id="392032"/>
    <lineage>
        <taxon>Eukaryota</taxon>
        <taxon>Metazoa</taxon>
        <taxon>Spiralia</taxon>
        <taxon>Gnathifera</taxon>
        <taxon>Rotifera</taxon>
        <taxon>Eurotatoria</taxon>
        <taxon>Bdelloidea</taxon>
        <taxon>Philodinida</taxon>
        <taxon>Philodinidae</taxon>
        <taxon>Rotaria</taxon>
    </lineage>
</organism>
<dbReference type="OrthoDB" id="2019384at2759"/>
<gene>
    <name evidence="2" type="ORF">TIS948_LOCUS25635</name>
    <name evidence="3" type="ORF">UJA718_LOCUS28216</name>
</gene>
<evidence type="ECO:0000313" key="4">
    <source>
        <dbReference type="Proteomes" id="UP000663873"/>
    </source>
</evidence>
<protein>
    <submittedName>
        <fullName evidence="3">Uncharacterized protein</fullName>
    </submittedName>
</protein>
<evidence type="ECO:0000256" key="1">
    <source>
        <dbReference type="ARBA" id="ARBA00023157"/>
    </source>
</evidence>
<comment type="caution">
    <text evidence="3">The sequence shown here is derived from an EMBL/GenBank/DDBJ whole genome shotgun (WGS) entry which is preliminary data.</text>
</comment>
<dbReference type="EMBL" id="CAJOBP010008269">
    <property type="protein sequence ID" value="CAF4531230.1"/>
    <property type="molecule type" value="Genomic_DNA"/>
</dbReference>
<dbReference type="EMBL" id="CAJNXB010004476">
    <property type="protein sequence ID" value="CAF3377522.1"/>
    <property type="molecule type" value="Genomic_DNA"/>
</dbReference>